<feature type="non-terminal residue" evidence="1">
    <location>
        <position position="98"/>
    </location>
</feature>
<accession>A0ABT7PSZ9</accession>
<sequence>LTTISEDDTNNAGDSVASIIASAGGDRITDVDTGSVEGIAITNQDNGNGTWQYSTNGGSTWSDLGAVSDNAALLLRSTDLVRFEPNGANGTSPDFTFR</sequence>
<proteinExistence type="predicted"/>
<evidence type="ECO:0000313" key="1">
    <source>
        <dbReference type="EMBL" id="MDM4019623.1"/>
    </source>
</evidence>
<protein>
    <submittedName>
        <fullName evidence="1">Uncharacterized protein</fullName>
    </submittedName>
</protein>
<evidence type="ECO:0000313" key="2">
    <source>
        <dbReference type="Proteomes" id="UP001239462"/>
    </source>
</evidence>
<gene>
    <name evidence="1" type="ORF">QTN89_29485</name>
</gene>
<name>A0ABT7PSZ9_9BACT</name>
<feature type="non-terminal residue" evidence="1">
    <location>
        <position position="1"/>
    </location>
</feature>
<dbReference type="EMBL" id="JASZZN010000268">
    <property type="protein sequence ID" value="MDM4019623.1"/>
    <property type="molecule type" value="Genomic_DNA"/>
</dbReference>
<keyword evidence="2" id="KW-1185">Reference proteome</keyword>
<dbReference type="RefSeq" id="WP_289167739.1">
    <property type="nucleotide sequence ID" value="NZ_JASZZN010000268.1"/>
</dbReference>
<comment type="caution">
    <text evidence="1">The sequence shown here is derived from an EMBL/GenBank/DDBJ whole genome shotgun (WGS) entry which is preliminary data.</text>
</comment>
<dbReference type="Proteomes" id="UP001239462">
    <property type="component" value="Unassembled WGS sequence"/>
</dbReference>
<reference evidence="1 2" key="1">
    <citation type="submission" date="2023-06" db="EMBL/GenBank/DDBJ databases">
        <title>Roseiconus lacunae JC819 isolated from Gulf of Mannar region, Tamil Nadu.</title>
        <authorList>
            <person name="Pk S."/>
            <person name="Ch S."/>
            <person name="Ch V.R."/>
        </authorList>
    </citation>
    <scope>NUCLEOTIDE SEQUENCE [LARGE SCALE GENOMIC DNA]</scope>
    <source>
        <strain evidence="1 2">JC819</strain>
    </source>
</reference>
<organism evidence="1 2">
    <name type="scientific">Roseiconus lacunae</name>
    <dbReference type="NCBI Taxonomy" id="2605694"/>
    <lineage>
        <taxon>Bacteria</taxon>
        <taxon>Pseudomonadati</taxon>
        <taxon>Planctomycetota</taxon>
        <taxon>Planctomycetia</taxon>
        <taxon>Pirellulales</taxon>
        <taxon>Pirellulaceae</taxon>
        <taxon>Roseiconus</taxon>
    </lineage>
</organism>